<feature type="signal peptide" evidence="7">
    <location>
        <begin position="1"/>
        <end position="26"/>
    </location>
</feature>
<feature type="chain" id="PRO_5001968953" evidence="7">
    <location>
        <begin position="27"/>
        <end position="307"/>
    </location>
</feature>
<dbReference type="PANTHER" id="PTHR22911">
    <property type="entry name" value="ACYL-MALONYL CONDENSING ENZYME-RELATED"/>
    <property type="match status" value="1"/>
</dbReference>
<feature type="transmembrane region" description="Helical" evidence="6">
    <location>
        <begin position="243"/>
        <end position="263"/>
    </location>
</feature>
<reference evidence="9 10" key="1">
    <citation type="journal article" date="2015" name="Antonie Van Leeuwenhoek">
        <title>Pseudooceanicola atlanticus gen. nov. sp. nov., isolated from surface seawater of the Atlantic Ocean and reclassification of Oceanicola batsensis, Oceanicola marinus, Oceanicola nitratireducens, Oceanicola nanhaiensis, Oceanicola antarcticus and Oceanicola flagellatus, as Pseudooceanicola batsensis comb. nov., Pseudooceanicola marinus comb. nov., Pseudooceanicola nitratireducens comb. nov., Pseudooceanicola nanhaiensis comb. nov., Pseudooceanicola antarcticus comb. nov., and Pseudooceanicola flagellatus comb. nov.</title>
        <authorList>
            <person name="Lai Q."/>
            <person name="Li G."/>
            <person name="Liu X."/>
            <person name="Du Y."/>
            <person name="Sun F."/>
            <person name="Shao Z."/>
        </authorList>
    </citation>
    <scope>NUCLEOTIDE SEQUENCE [LARGE SCALE GENOMIC DNA]</scope>
    <source>
        <strain evidence="9 10">22II-s11g</strain>
    </source>
</reference>
<evidence type="ECO:0000256" key="6">
    <source>
        <dbReference type="SAM" id="Phobius"/>
    </source>
</evidence>
<dbReference type="GO" id="GO:0016020">
    <property type="term" value="C:membrane"/>
    <property type="evidence" value="ECO:0007669"/>
    <property type="project" value="UniProtKB-SubCell"/>
</dbReference>
<dbReference type="eggNOG" id="COG0697">
    <property type="taxonomic scope" value="Bacteria"/>
</dbReference>
<dbReference type="OrthoDB" id="8478503at2"/>
<dbReference type="InterPro" id="IPR000620">
    <property type="entry name" value="EamA_dom"/>
</dbReference>
<evidence type="ECO:0000313" key="9">
    <source>
        <dbReference type="EMBL" id="KGM50011.1"/>
    </source>
</evidence>
<organism evidence="9 10">
    <name type="scientific">Pseudooceanicola atlanticus</name>
    <dbReference type="NCBI Taxonomy" id="1461694"/>
    <lineage>
        <taxon>Bacteria</taxon>
        <taxon>Pseudomonadati</taxon>
        <taxon>Pseudomonadota</taxon>
        <taxon>Alphaproteobacteria</taxon>
        <taxon>Rhodobacterales</taxon>
        <taxon>Paracoccaceae</taxon>
        <taxon>Pseudooceanicola</taxon>
    </lineage>
</organism>
<keyword evidence="4 6" id="KW-1133">Transmembrane helix</keyword>
<evidence type="ECO:0000313" key="10">
    <source>
        <dbReference type="Proteomes" id="UP000030004"/>
    </source>
</evidence>
<feature type="domain" description="EamA" evidence="8">
    <location>
        <begin position="157"/>
        <end position="286"/>
    </location>
</feature>
<feature type="transmembrane region" description="Helical" evidence="6">
    <location>
        <begin position="98"/>
        <end position="115"/>
    </location>
</feature>
<dbReference type="EMBL" id="AQQX01000001">
    <property type="protein sequence ID" value="KGM50011.1"/>
    <property type="molecule type" value="Genomic_DNA"/>
</dbReference>
<dbReference type="RefSeq" id="WP_043743613.1">
    <property type="nucleotide sequence ID" value="NZ_AQQX01000001.1"/>
</dbReference>
<feature type="domain" description="EamA" evidence="8">
    <location>
        <begin position="5"/>
        <end position="138"/>
    </location>
</feature>
<keyword evidence="7" id="KW-0732">Signal</keyword>
<comment type="caution">
    <text evidence="9">The sequence shown here is derived from an EMBL/GenBank/DDBJ whole genome shotgun (WGS) entry which is preliminary data.</text>
</comment>
<evidence type="ECO:0000256" key="7">
    <source>
        <dbReference type="SAM" id="SignalP"/>
    </source>
</evidence>
<feature type="transmembrane region" description="Helical" evidence="6">
    <location>
        <begin position="74"/>
        <end position="92"/>
    </location>
</feature>
<dbReference type="InterPro" id="IPR037185">
    <property type="entry name" value="EmrE-like"/>
</dbReference>
<comment type="similarity">
    <text evidence="2">Belongs to the drug/metabolite transporter (DMT) superfamily. 10 TMS drug/metabolite exporter (DME) (TC 2.A.7.3) family.</text>
</comment>
<feature type="transmembrane region" description="Helical" evidence="6">
    <location>
        <begin position="269"/>
        <end position="287"/>
    </location>
</feature>
<feature type="transmembrane region" description="Helical" evidence="6">
    <location>
        <begin position="122"/>
        <end position="143"/>
    </location>
</feature>
<comment type="subcellular location">
    <subcellularLocation>
        <location evidence="1">Membrane</location>
        <topology evidence="1">Multi-pass membrane protein</topology>
    </subcellularLocation>
</comment>
<proteinExistence type="inferred from homology"/>
<evidence type="ECO:0000256" key="1">
    <source>
        <dbReference type="ARBA" id="ARBA00004141"/>
    </source>
</evidence>
<evidence type="ECO:0000256" key="5">
    <source>
        <dbReference type="ARBA" id="ARBA00023136"/>
    </source>
</evidence>
<name>A0A0A0EGC6_9RHOB</name>
<accession>A0A0A0EGC6</accession>
<evidence type="ECO:0000256" key="2">
    <source>
        <dbReference type="ARBA" id="ARBA00009853"/>
    </source>
</evidence>
<evidence type="ECO:0000256" key="4">
    <source>
        <dbReference type="ARBA" id="ARBA00022989"/>
    </source>
</evidence>
<dbReference type="PANTHER" id="PTHR22911:SF6">
    <property type="entry name" value="SOLUTE CARRIER FAMILY 35 MEMBER G1"/>
    <property type="match status" value="1"/>
</dbReference>
<dbReference type="Proteomes" id="UP000030004">
    <property type="component" value="Unassembled WGS sequence"/>
</dbReference>
<sequence length="307" mass="33001">MQPLRGIALKLIAVMCFIAMSSLVKAASDTVPPGESVFFRSFFALPVIIGWLAMRGDLGTGLRVASPMAHVWRGFIGTCAMGSMFAGLAFLPLPDVTALNYAMPLLTVVFAAMFLNERVGVFRIGAVILGLIGVLIVLAPRVTAFGGDTIRTMEAVGAIIVLLGATCGALAQIYIRKMVATEQVSAIVFWFTCTSIVMSLMTLPFGWVVPEWDITLMLIITGLVGGTGQICLTSAYRYADASLVAPFDYASMIFAILIGYFIFDEVPTGQMLFGAVLIMLAGIAIILRERHLGIQRDKARQAKLPYG</sequence>
<keyword evidence="10" id="KW-1185">Reference proteome</keyword>
<protein>
    <submittedName>
        <fullName evidence="9">Membrane protein</fullName>
    </submittedName>
</protein>
<feature type="transmembrane region" description="Helical" evidence="6">
    <location>
        <begin position="36"/>
        <end position="54"/>
    </location>
</feature>
<gene>
    <name evidence="9" type="ORF">ATO9_00445</name>
</gene>
<feature type="transmembrane region" description="Helical" evidence="6">
    <location>
        <begin position="155"/>
        <end position="175"/>
    </location>
</feature>
<keyword evidence="3 6" id="KW-0812">Transmembrane</keyword>
<dbReference type="SUPFAM" id="SSF103481">
    <property type="entry name" value="Multidrug resistance efflux transporter EmrE"/>
    <property type="match status" value="2"/>
</dbReference>
<keyword evidence="5 6" id="KW-0472">Membrane</keyword>
<dbReference type="Pfam" id="PF00892">
    <property type="entry name" value="EamA"/>
    <property type="match status" value="2"/>
</dbReference>
<feature type="transmembrane region" description="Helical" evidence="6">
    <location>
        <begin position="214"/>
        <end position="236"/>
    </location>
</feature>
<evidence type="ECO:0000256" key="3">
    <source>
        <dbReference type="ARBA" id="ARBA00022692"/>
    </source>
</evidence>
<dbReference type="AlphaFoldDB" id="A0A0A0EGC6"/>
<evidence type="ECO:0000259" key="8">
    <source>
        <dbReference type="Pfam" id="PF00892"/>
    </source>
</evidence>
<feature type="transmembrane region" description="Helical" evidence="6">
    <location>
        <begin position="187"/>
        <end position="208"/>
    </location>
</feature>